<dbReference type="GO" id="GO:0018817">
    <property type="term" value="F:2-oxo-hept-3-ene-1,7-dioate hydratase activity"/>
    <property type="evidence" value="ECO:0007669"/>
    <property type="project" value="InterPro"/>
</dbReference>
<evidence type="ECO:0000259" key="2">
    <source>
        <dbReference type="Pfam" id="PF01557"/>
    </source>
</evidence>
<dbReference type="PANTHER" id="PTHR30143:SF0">
    <property type="entry name" value="2-KETO-4-PENTENOATE HYDRATASE"/>
    <property type="match status" value="1"/>
</dbReference>
<accession>A0AAD1M062</accession>
<dbReference type="InterPro" id="IPR036663">
    <property type="entry name" value="Fumarylacetoacetase_C_sf"/>
</dbReference>
<reference evidence="3 4" key="1">
    <citation type="submission" date="2019-12" db="EMBL/GenBank/DDBJ databases">
        <title>Complete genome sequence of Mycolicibacterium xenopi str. JCM15661T.</title>
        <authorList>
            <person name="Yoshida M."/>
            <person name="Fukano H."/>
            <person name="Asakura T."/>
            <person name="Hoshino Y."/>
        </authorList>
    </citation>
    <scope>NUCLEOTIDE SEQUENCE [LARGE SCALE GENOMIC DNA]</scope>
    <source>
        <strain evidence="3 4">JCM 15661T</strain>
    </source>
</reference>
<dbReference type="Pfam" id="PF01557">
    <property type="entry name" value="FAA_hydrolase"/>
    <property type="match status" value="1"/>
</dbReference>
<gene>
    <name evidence="3" type="primary">hpcG</name>
    <name evidence="3" type="ORF">MYXE_08850</name>
</gene>
<evidence type="ECO:0000313" key="4">
    <source>
        <dbReference type="Proteomes" id="UP000464624"/>
    </source>
</evidence>
<keyword evidence="1" id="KW-0456">Lyase</keyword>
<sequence>MKRPGPDEIAEIARRLYAAEQKREPIRQLSLEYPDMTIEDAYAVQRALVDLKVSDGRAVKGRKIGLTSKVMQRAASIDEPDYGALFDDMFIDNGGRVAPGHFIRPRIEVELAFVLGDTLRGPGVTLFDVLRATEFVTPALEILDARVQMSDPDTGHLRTIVDTIADNAADAGLVLGGRVFRPLDVDLRWVAALLLRNGTVEESGVAAAVLNHPGNGVAWLANRVAPYGVSLQRGEVILSGSFTKPVFAEPGDTFVADYGALGTVSVVFDREETVR</sequence>
<dbReference type="PANTHER" id="PTHR30143">
    <property type="entry name" value="ACID HYDRATASE"/>
    <property type="match status" value="1"/>
</dbReference>
<organism evidence="3 4">
    <name type="scientific">Mycobacterium xenopi</name>
    <dbReference type="NCBI Taxonomy" id="1789"/>
    <lineage>
        <taxon>Bacteria</taxon>
        <taxon>Bacillati</taxon>
        <taxon>Actinomycetota</taxon>
        <taxon>Actinomycetes</taxon>
        <taxon>Mycobacteriales</taxon>
        <taxon>Mycobacteriaceae</taxon>
        <taxon>Mycobacterium</taxon>
    </lineage>
</organism>
<dbReference type="SUPFAM" id="SSF56529">
    <property type="entry name" value="FAH"/>
    <property type="match status" value="1"/>
</dbReference>
<dbReference type="GO" id="GO:0005737">
    <property type="term" value="C:cytoplasm"/>
    <property type="evidence" value="ECO:0007669"/>
    <property type="project" value="TreeGrafter"/>
</dbReference>
<dbReference type="Proteomes" id="UP000464624">
    <property type="component" value="Chromosome"/>
</dbReference>
<evidence type="ECO:0000313" key="3">
    <source>
        <dbReference type="EMBL" id="BBU21096.1"/>
    </source>
</evidence>
<feature type="domain" description="Fumarylacetoacetase-like C-terminal" evidence="2">
    <location>
        <begin position="97"/>
        <end position="264"/>
    </location>
</feature>
<dbReference type="EMBL" id="AP022314">
    <property type="protein sequence ID" value="BBU21096.1"/>
    <property type="molecule type" value="Genomic_DNA"/>
</dbReference>
<name>A0AAD1M062_MYCXE</name>
<dbReference type="InterPro" id="IPR011234">
    <property type="entry name" value="Fumarylacetoacetase-like_C"/>
</dbReference>
<dbReference type="NCBIfam" id="TIGR02312">
    <property type="entry name" value="HpaH"/>
    <property type="match status" value="1"/>
</dbReference>
<dbReference type="GO" id="GO:0008684">
    <property type="term" value="F:2-oxopent-4-enoate hydratase activity"/>
    <property type="evidence" value="ECO:0007669"/>
    <property type="project" value="TreeGrafter"/>
</dbReference>
<dbReference type="RefSeq" id="WP_085194179.1">
    <property type="nucleotide sequence ID" value="NZ_AP022314.1"/>
</dbReference>
<dbReference type="Gene3D" id="3.90.850.10">
    <property type="entry name" value="Fumarylacetoacetase-like, C-terminal domain"/>
    <property type="match status" value="1"/>
</dbReference>
<dbReference type="InterPro" id="IPR050772">
    <property type="entry name" value="Hydratase-Decarb/MhpD_sf"/>
</dbReference>
<dbReference type="AlphaFoldDB" id="A0AAD1M062"/>
<evidence type="ECO:0000256" key="1">
    <source>
        <dbReference type="ARBA" id="ARBA00023239"/>
    </source>
</evidence>
<proteinExistence type="predicted"/>
<protein>
    <submittedName>
        <fullName evidence="3">2-oxo-hepta-3-ene-1,7-dioic acid hydratase</fullName>
    </submittedName>
</protein>
<dbReference type="KEGG" id="mxe:MYXE_08850"/>
<dbReference type="InterPro" id="IPR012690">
    <property type="entry name" value="HpcG"/>
</dbReference>